<dbReference type="PANTHER" id="PTHR43654:SF1">
    <property type="entry name" value="ISOPENTENYL PHOSPHATE KINASE"/>
    <property type="match status" value="1"/>
</dbReference>
<dbReference type="PATRIC" id="fig|1434120.4.peg.2472"/>
<dbReference type="InterPro" id="IPR011529">
    <property type="entry name" value="Glu_5kinase"/>
</dbReference>
<dbReference type="PROSITE" id="PS00902">
    <property type="entry name" value="GLUTAMATE_5_KINASE"/>
    <property type="match status" value="1"/>
</dbReference>
<evidence type="ECO:0000313" key="10">
    <source>
        <dbReference type="EMBL" id="AKB28640.1"/>
    </source>
</evidence>
<dbReference type="PANTHER" id="PTHR43654">
    <property type="entry name" value="GLUTAMATE 5-KINASE"/>
    <property type="match status" value="1"/>
</dbReference>
<feature type="binding site" evidence="8">
    <location>
        <position position="141"/>
    </location>
    <ligand>
        <name>substrate</name>
    </ligand>
</feature>
<comment type="catalytic activity">
    <reaction evidence="8">
        <text>L-glutamate + ATP = L-glutamyl 5-phosphate + ADP</text>
        <dbReference type="Rhea" id="RHEA:14877"/>
        <dbReference type="ChEBI" id="CHEBI:29985"/>
        <dbReference type="ChEBI" id="CHEBI:30616"/>
        <dbReference type="ChEBI" id="CHEBI:58274"/>
        <dbReference type="ChEBI" id="CHEBI:456216"/>
        <dbReference type="EC" id="2.7.2.11"/>
    </reaction>
</comment>
<dbReference type="Pfam" id="PF00696">
    <property type="entry name" value="AA_kinase"/>
    <property type="match status" value="1"/>
</dbReference>
<dbReference type="EC" id="2.7.2.11" evidence="8"/>
<keyword evidence="5 8" id="KW-0547">Nucleotide-binding</keyword>
<keyword evidence="11" id="KW-1185">Reference proteome</keyword>
<dbReference type="EMBL" id="CP009506">
    <property type="protein sequence ID" value="AKB28640.1"/>
    <property type="molecule type" value="Genomic_DNA"/>
</dbReference>
<keyword evidence="6 8" id="KW-0418">Kinase</keyword>
<dbReference type="CDD" id="cd04242">
    <property type="entry name" value="AAK_G5K_ProB"/>
    <property type="match status" value="1"/>
</dbReference>
<dbReference type="InterPro" id="IPR041739">
    <property type="entry name" value="G5K_ProB"/>
</dbReference>
<evidence type="ECO:0000256" key="7">
    <source>
        <dbReference type="ARBA" id="ARBA00022840"/>
    </source>
</evidence>
<dbReference type="SUPFAM" id="SSF53633">
    <property type="entry name" value="Carbamate kinase-like"/>
    <property type="match status" value="1"/>
</dbReference>
<keyword evidence="2 8" id="KW-0028">Amino-acid biosynthesis</keyword>
<dbReference type="Gene3D" id="3.40.1160.10">
    <property type="entry name" value="Acetylglutamate kinase-like"/>
    <property type="match status" value="1"/>
</dbReference>
<feature type="binding site" evidence="8">
    <location>
        <position position="54"/>
    </location>
    <ligand>
        <name>substrate</name>
    </ligand>
</feature>
<comment type="subcellular location">
    <subcellularLocation>
        <location evidence="8">Cytoplasm</location>
    </subcellularLocation>
</comment>
<evidence type="ECO:0000256" key="6">
    <source>
        <dbReference type="ARBA" id="ARBA00022777"/>
    </source>
</evidence>
<dbReference type="InterPro" id="IPR005715">
    <property type="entry name" value="Glu_5kinase/COase_Synthase"/>
</dbReference>
<dbReference type="GO" id="GO:0004349">
    <property type="term" value="F:glutamate 5-kinase activity"/>
    <property type="evidence" value="ECO:0007669"/>
    <property type="project" value="UniProtKB-UniRule"/>
</dbReference>
<dbReference type="InterPro" id="IPR001057">
    <property type="entry name" value="Glu/AcGlu_kinase"/>
</dbReference>
<dbReference type="RefSeq" id="WP_197080360.1">
    <property type="nucleotide sequence ID" value="NZ_CP009506.1"/>
</dbReference>
<evidence type="ECO:0000256" key="4">
    <source>
        <dbReference type="ARBA" id="ARBA00022679"/>
    </source>
</evidence>
<dbReference type="OrthoDB" id="142069at2157"/>
<dbReference type="HAMAP" id="MF_00456">
    <property type="entry name" value="ProB"/>
    <property type="match status" value="1"/>
</dbReference>
<gene>
    <name evidence="8" type="primary">proB</name>
    <name evidence="10" type="ORF">MSSIT_1921</name>
</gene>
<feature type="domain" description="Aspartate/glutamate/uridylate kinase" evidence="9">
    <location>
        <begin position="9"/>
        <end position="244"/>
    </location>
</feature>
<dbReference type="GO" id="GO:0005524">
    <property type="term" value="F:ATP binding"/>
    <property type="evidence" value="ECO:0007669"/>
    <property type="project" value="UniProtKB-KW"/>
</dbReference>
<dbReference type="InterPro" id="IPR019797">
    <property type="entry name" value="Glutamate_5-kinase_CS"/>
</dbReference>
<dbReference type="InterPro" id="IPR036393">
    <property type="entry name" value="AceGlu_kinase-like_sf"/>
</dbReference>
<keyword evidence="3 8" id="KW-0641">Proline biosynthesis</keyword>
<dbReference type="GeneID" id="24860771"/>
<dbReference type="AlphaFoldDB" id="A0A0E3P743"/>
<evidence type="ECO:0000256" key="2">
    <source>
        <dbReference type="ARBA" id="ARBA00022605"/>
    </source>
</evidence>
<feature type="binding site" evidence="8">
    <location>
        <begin position="178"/>
        <end position="179"/>
    </location>
    <ligand>
        <name>ATP</name>
        <dbReference type="ChEBI" id="CHEBI:30616"/>
    </ligand>
</feature>
<keyword evidence="1 8" id="KW-0963">Cytoplasm</keyword>
<reference evidence="10 11" key="1">
    <citation type="submission" date="2014-07" db="EMBL/GenBank/DDBJ databases">
        <title>Methanogenic archaea and the global carbon cycle.</title>
        <authorList>
            <person name="Henriksen J.R."/>
            <person name="Luke J."/>
            <person name="Reinhart S."/>
            <person name="Benedict M.N."/>
            <person name="Youngblut N.D."/>
            <person name="Metcalf M.E."/>
            <person name="Whitaker R.J."/>
            <person name="Metcalf W.W."/>
        </authorList>
    </citation>
    <scope>NUCLEOTIDE SEQUENCE [LARGE SCALE GENOMIC DNA]</scope>
    <source>
        <strain evidence="10 11">T4/M</strain>
    </source>
</reference>
<dbReference type="KEGG" id="msw:MSSIT_1921"/>
<dbReference type="HOGENOM" id="CLU_025400_0_2_2"/>
<accession>A0A0E3P743</accession>
<comment type="pathway">
    <text evidence="8">Amino-acid biosynthesis; L-proline biosynthesis; L-glutamate 5-semialdehyde from L-glutamate: step 1/2.</text>
</comment>
<sequence length="268" mass="29175">MNNLSLYQNRIVVKVGTSTLTNYIGKSDLRSFDRIACVLSDIQNMGHEVILVSSGAIAVGTNKLQMKTRPTSMRLKQAAAAVGQCSIMYLYDKFFNDYDKTIAQILLNAEDMEIEEKKENLINTFDALLEMGIIPVVNENDSVSYTEIESEDRLFGDNDMLSAVVAVLCRAQKLVILSDIDGLYDSDPRLHPNAKRIECINAIDEGVQSLAGGAGSRRGTGGMKTKLQAAKLATAQGIDTIITNGKNPSDLYEIVKGGSVGTLFVGKR</sequence>
<keyword evidence="4 8" id="KW-0808">Transferase</keyword>
<protein>
    <recommendedName>
        <fullName evidence="8">Glutamate 5-kinase</fullName>
        <ecNumber evidence="8">2.7.2.11</ecNumber>
    </recommendedName>
    <alternativeName>
        <fullName evidence="8">Gamma-glutamyl kinase</fullName>
        <shortName evidence="8">GK</shortName>
    </alternativeName>
</protein>
<evidence type="ECO:0000313" key="11">
    <source>
        <dbReference type="Proteomes" id="UP000033111"/>
    </source>
</evidence>
<feature type="binding site" evidence="8">
    <location>
        <position position="158"/>
    </location>
    <ligand>
        <name>substrate</name>
    </ligand>
</feature>
<dbReference type="FunFam" id="3.40.1160.10:FF:000018">
    <property type="entry name" value="Glutamate 5-kinase"/>
    <property type="match status" value="1"/>
</dbReference>
<feature type="binding site" evidence="8">
    <location>
        <begin position="220"/>
        <end position="226"/>
    </location>
    <ligand>
        <name>ATP</name>
        <dbReference type="ChEBI" id="CHEBI:30616"/>
    </ligand>
</feature>
<feature type="binding site" evidence="8">
    <location>
        <position position="14"/>
    </location>
    <ligand>
        <name>ATP</name>
        <dbReference type="ChEBI" id="CHEBI:30616"/>
    </ligand>
</feature>
<evidence type="ECO:0000259" key="9">
    <source>
        <dbReference type="Pfam" id="PF00696"/>
    </source>
</evidence>
<dbReference type="UniPathway" id="UPA00098">
    <property type="reaction ID" value="UER00359"/>
</dbReference>
<dbReference type="PIRSF" id="PIRSF000729">
    <property type="entry name" value="GK"/>
    <property type="match status" value="1"/>
</dbReference>
<comment type="function">
    <text evidence="8">Catalyzes the transfer of a phosphate group to glutamate to form L-glutamate 5-phosphate.</text>
</comment>
<dbReference type="PRINTS" id="PR00474">
    <property type="entry name" value="GLU5KINASE"/>
</dbReference>
<evidence type="ECO:0000256" key="5">
    <source>
        <dbReference type="ARBA" id="ARBA00022741"/>
    </source>
</evidence>
<dbReference type="NCBIfam" id="TIGR01027">
    <property type="entry name" value="proB"/>
    <property type="match status" value="1"/>
</dbReference>
<dbReference type="GO" id="GO:0005829">
    <property type="term" value="C:cytosol"/>
    <property type="evidence" value="ECO:0007669"/>
    <property type="project" value="TreeGrafter"/>
</dbReference>
<keyword evidence="7 8" id="KW-0067">ATP-binding</keyword>
<evidence type="ECO:0000256" key="8">
    <source>
        <dbReference type="HAMAP-Rule" id="MF_00456"/>
    </source>
</evidence>
<dbReference type="Proteomes" id="UP000033111">
    <property type="component" value="Chromosome"/>
</dbReference>
<dbReference type="InterPro" id="IPR001048">
    <property type="entry name" value="Asp/Glu/Uridylate_kinase"/>
</dbReference>
<evidence type="ECO:0000256" key="1">
    <source>
        <dbReference type="ARBA" id="ARBA00022490"/>
    </source>
</evidence>
<dbReference type="GO" id="GO:0055129">
    <property type="term" value="P:L-proline biosynthetic process"/>
    <property type="evidence" value="ECO:0007669"/>
    <property type="project" value="UniProtKB-UniRule"/>
</dbReference>
<proteinExistence type="inferred from homology"/>
<comment type="similarity">
    <text evidence="8">Belongs to the glutamate 5-kinase family.</text>
</comment>
<name>A0A0E3P743_9EURY</name>
<organism evidence="10 11">
    <name type="scientific">Methanosarcina siciliae T4/M</name>
    <dbReference type="NCBI Taxonomy" id="1434120"/>
    <lineage>
        <taxon>Archaea</taxon>
        <taxon>Methanobacteriati</taxon>
        <taxon>Methanobacteriota</taxon>
        <taxon>Stenosarchaea group</taxon>
        <taxon>Methanomicrobia</taxon>
        <taxon>Methanosarcinales</taxon>
        <taxon>Methanosarcinaceae</taxon>
        <taxon>Methanosarcina</taxon>
    </lineage>
</organism>
<evidence type="ECO:0000256" key="3">
    <source>
        <dbReference type="ARBA" id="ARBA00022650"/>
    </source>
</evidence>